<dbReference type="SUPFAM" id="SSF51735">
    <property type="entry name" value="NAD(P)-binding Rossmann-fold domains"/>
    <property type="match status" value="1"/>
</dbReference>
<dbReference type="Proteomes" id="UP000516052">
    <property type="component" value="Chromosome"/>
</dbReference>
<keyword evidence="4" id="KW-1185">Reference proteome</keyword>
<evidence type="ECO:0000259" key="1">
    <source>
        <dbReference type="Pfam" id="PF02558"/>
    </source>
</evidence>
<evidence type="ECO:0000313" key="4">
    <source>
        <dbReference type="Proteomes" id="UP000516052"/>
    </source>
</evidence>
<evidence type="ECO:0000313" key="3">
    <source>
        <dbReference type="EMBL" id="QNP69498.1"/>
    </source>
</evidence>
<dbReference type="Gene3D" id="1.10.1040.10">
    <property type="entry name" value="N-(1-d-carboxylethyl)-l-norvaline Dehydrogenase, domain 2"/>
    <property type="match status" value="1"/>
</dbReference>
<dbReference type="InterPro" id="IPR051402">
    <property type="entry name" value="KPR-Related"/>
</dbReference>
<dbReference type="PANTHER" id="PTHR21708">
    <property type="entry name" value="PROBABLE 2-DEHYDROPANTOATE 2-REDUCTASE"/>
    <property type="match status" value="1"/>
</dbReference>
<dbReference type="InterPro" id="IPR013328">
    <property type="entry name" value="6PGD_dom2"/>
</dbReference>
<feature type="domain" description="Ketopantoate reductase C-terminal" evidence="2">
    <location>
        <begin position="190"/>
        <end position="306"/>
    </location>
</feature>
<dbReference type="KEGG" id="sroi:IAG44_08610"/>
<dbReference type="SUPFAM" id="SSF48179">
    <property type="entry name" value="6-phosphogluconate dehydrogenase C-terminal domain-like"/>
    <property type="match status" value="1"/>
</dbReference>
<dbReference type="AlphaFoldDB" id="A0A7H0I9N2"/>
<protein>
    <submittedName>
        <fullName evidence="3">Ketopantoate reductase family protein</fullName>
    </submittedName>
</protein>
<reference evidence="3 4" key="1">
    <citation type="submission" date="2020-08" db="EMBL/GenBank/DDBJ databases">
        <title>A novel species.</title>
        <authorList>
            <person name="Gao J."/>
        </authorList>
    </citation>
    <scope>NUCLEOTIDE SEQUENCE [LARGE SCALE GENOMIC DNA]</scope>
    <source>
        <strain evidence="3 4">CRXT-G-22</strain>
    </source>
</reference>
<gene>
    <name evidence="3" type="ORF">IAG44_08610</name>
</gene>
<accession>A0A7H0I9N2</accession>
<dbReference type="EMBL" id="CP060828">
    <property type="protein sequence ID" value="QNP69498.1"/>
    <property type="molecule type" value="Genomic_DNA"/>
</dbReference>
<dbReference type="RefSeq" id="WP_187746537.1">
    <property type="nucleotide sequence ID" value="NZ_CP060828.1"/>
</dbReference>
<name>A0A7H0I9N2_9ACTN</name>
<dbReference type="InterPro" id="IPR013752">
    <property type="entry name" value="KPA_reductase"/>
</dbReference>
<feature type="domain" description="Ketopantoate reductase N-terminal" evidence="1">
    <location>
        <begin position="4"/>
        <end position="158"/>
    </location>
</feature>
<dbReference type="GO" id="GO:0005737">
    <property type="term" value="C:cytoplasm"/>
    <property type="evidence" value="ECO:0007669"/>
    <property type="project" value="TreeGrafter"/>
</dbReference>
<organism evidence="3 4">
    <name type="scientific">Streptomyces roseirectus</name>
    <dbReference type="NCBI Taxonomy" id="2768066"/>
    <lineage>
        <taxon>Bacteria</taxon>
        <taxon>Bacillati</taxon>
        <taxon>Actinomycetota</taxon>
        <taxon>Actinomycetes</taxon>
        <taxon>Kitasatosporales</taxon>
        <taxon>Streptomycetaceae</taxon>
        <taxon>Streptomyces</taxon>
    </lineage>
</organism>
<dbReference type="InterPro" id="IPR008927">
    <property type="entry name" value="6-PGluconate_DH-like_C_sf"/>
</dbReference>
<dbReference type="Gene3D" id="3.40.50.720">
    <property type="entry name" value="NAD(P)-binding Rossmann-like Domain"/>
    <property type="match status" value="1"/>
</dbReference>
<proteinExistence type="predicted"/>
<dbReference type="Pfam" id="PF08546">
    <property type="entry name" value="ApbA_C"/>
    <property type="match status" value="1"/>
</dbReference>
<evidence type="ECO:0000259" key="2">
    <source>
        <dbReference type="Pfam" id="PF08546"/>
    </source>
</evidence>
<dbReference type="Pfam" id="PF02558">
    <property type="entry name" value="ApbA"/>
    <property type="match status" value="1"/>
</dbReference>
<dbReference type="InterPro" id="IPR013332">
    <property type="entry name" value="KPR_N"/>
</dbReference>
<dbReference type="InterPro" id="IPR036291">
    <property type="entry name" value="NAD(P)-bd_dom_sf"/>
</dbReference>
<dbReference type="PANTHER" id="PTHR21708:SF26">
    <property type="entry name" value="2-DEHYDROPANTOATE 2-REDUCTASE"/>
    <property type="match status" value="1"/>
</dbReference>
<sequence>MRYIIIGAGAVGGTIGGRLAGAGRDVVLVARGAHHAALKEHGLRLHVPEGELTCRLPVVDGPGALGELRADDVLVLAVKTQDSEAALAAWGPAPVAGGGTAADRLPLLCAQNGVESQRLALRRFARVYGVCVWLPSAHVEPGVVSAAGSPLTGILHLGRYPHGTDATAHRIAEDLEAAKFEAPVVPDVTRWQYAKLLTNLGNALEAVAGSDGAAALWEQVRAEGEAVLKAAGIEYTGADEERALRGDKITLRPLPGAPRGGGSSWQSLARGTGSIEADYLNGEIALLGRLHGVPTPLNSLLQRLANEFARARRPAGSLPVEELLRLADDAVAFVQEGGADRA</sequence>